<dbReference type="PANTHER" id="PTHR11048">
    <property type="entry name" value="PRENYLTRANSFERASES"/>
    <property type="match status" value="1"/>
</dbReference>
<accession>A0ABU0YQH7</accession>
<evidence type="ECO:0000256" key="3">
    <source>
        <dbReference type="ARBA" id="ARBA00005985"/>
    </source>
</evidence>
<evidence type="ECO:0000256" key="7">
    <source>
        <dbReference type="ARBA" id="ARBA00022688"/>
    </source>
</evidence>
<dbReference type="Gene3D" id="1.10.357.140">
    <property type="entry name" value="UbiA prenyltransferase"/>
    <property type="match status" value="1"/>
</dbReference>
<comment type="subcellular location">
    <subcellularLocation>
        <location evidence="11">Cell inner membrane</location>
        <topology evidence="11">Multi-pass membrane protein</topology>
    </subcellularLocation>
    <subcellularLocation>
        <location evidence="2">Membrane</location>
        <topology evidence="2">Multi-pass membrane protein</topology>
    </subcellularLocation>
</comment>
<evidence type="ECO:0000256" key="5">
    <source>
        <dbReference type="ARBA" id="ARBA00022519"/>
    </source>
</evidence>
<evidence type="ECO:0000256" key="10">
    <source>
        <dbReference type="ARBA" id="ARBA00023136"/>
    </source>
</evidence>
<evidence type="ECO:0000256" key="4">
    <source>
        <dbReference type="ARBA" id="ARBA00022475"/>
    </source>
</evidence>
<feature type="transmembrane region" description="Helical" evidence="11">
    <location>
        <begin position="64"/>
        <end position="88"/>
    </location>
</feature>
<reference evidence="14" key="1">
    <citation type="submission" date="2023-08" db="EMBL/GenBank/DDBJ databases">
        <title>Rhodospirillaceae gen. nov., a novel taxon isolated from the Yangtze River Yuezi River estuary sludge.</title>
        <authorList>
            <person name="Ruan L."/>
        </authorList>
    </citation>
    <scope>NUCLEOTIDE SEQUENCE [LARGE SCALE GENOMIC DNA]</scope>
    <source>
        <strain evidence="14">R-7</strain>
    </source>
</reference>
<evidence type="ECO:0000313" key="14">
    <source>
        <dbReference type="Proteomes" id="UP001230156"/>
    </source>
</evidence>
<keyword evidence="10 11" id="KW-0472">Membrane</keyword>
<feature type="transmembrane region" description="Helical" evidence="11">
    <location>
        <begin position="232"/>
        <end position="253"/>
    </location>
</feature>
<keyword evidence="11" id="KW-0460">Magnesium</keyword>
<protein>
    <recommendedName>
        <fullName evidence="11 12">4-hydroxybenzoate octaprenyltransferase</fullName>
        <ecNumber evidence="11 12">2.5.1.39</ecNumber>
    </recommendedName>
    <alternativeName>
        <fullName evidence="11">4-HB polyprenyltransferase</fullName>
    </alternativeName>
</protein>
<dbReference type="CDD" id="cd13959">
    <property type="entry name" value="PT_UbiA_COQ2"/>
    <property type="match status" value="1"/>
</dbReference>
<feature type="transmembrane region" description="Helical" evidence="11">
    <location>
        <begin position="159"/>
        <end position="178"/>
    </location>
</feature>
<name>A0ABU0YQH7_9PROT</name>
<dbReference type="Gene3D" id="1.20.120.1780">
    <property type="entry name" value="UbiA prenyltransferase"/>
    <property type="match status" value="1"/>
</dbReference>
<sequence length="308" mass="33967">MSSAPHIQAGDIQAGDWIDRRVPEPIRPYLRLARIHAPIGTWLLLFPGWWSLTLAAAPGDLPDGWMMVLFGVGALVMRAAGCTVNDIVDRDFDAQVARTANRPLASGQLSRKQALVFLALLLLVGFVILLQLSPLAIKLGIFSLLLVAAYPFMKRITWWPQAFLGITFNWGALLGYAAVTNTLAWPPVLLYAAGFFWTLFYDTIYAHQDKEDDALIGVKSTARLFGENTRTWLTGFAIVTVLLLMLVVTSAGLGWVAKLGVIGVAMHLAWQTIACDFDDHKDCRAKFNSNRFIGWILLAGLVVAKLMQ</sequence>
<evidence type="ECO:0000313" key="13">
    <source>
        <dbReference type="EMBL" id="MDQ7249023.1"/>
    </source>
</evidence>
<keyword evidence="7 11" id="KW-0831">Ubiquinone biosynthesis</keyword>
<dbReference type="Proteomes" id="UP001230156">
    <property type="component" value="Unassembled WGS sequence"/>
</dbReference>
<organism evidence="13 14">
    <name type="scientific">Dongia sedimenti</name>
    <dbReference type="NCBI Taxonomy" id="3064282"/>
    <lineage>
        <taxon>Bacteria</taxon>
        <taxon>Pseudomonadati</taxon>
        <taxon>Pseudomonadota</taxon>
        <taxon>Alphaproteobacteria</taxon>
        <taxon>Rhodospirillales</taxon>
        <taxon>Dongiaceae</taxon>
        <taxon>Dongia</taxon>
    </lineage>
</organism>
<evidence type="ECO:0000256" key="2">
    <source>
        <dbReference type="ARBA" id="ARBA00004141"/>
    </source>
</evidence>
<feature type="transmembrane region" description="Helical" evidence="11">
    <location>
        <begin position="289"/>
        <end position="307"/>
    </location>
</feature>
<dbReference type="EMBL" id="JAUYVI010000004">
    <property type="protein sequence ID" value="MDQ7249023.1"/>
    <property type="molecule type" value="Genomic_DNA"/>
</dbReference>
<dbReference type="HAMAP" id="MF_01635">
    <property type="entry name" value="UbiA"/>
    <property type="match status" value="1"/>
</dbReference>
<dbReference type="InterPro" id="IPR039653">
    <property type="entry name" value="Prenyltransferase"/>
</dbReference>
<feature type="transmembrane region" description="Helical" evidence="11">
    <location>
        <begin position="35"/>
        <end position="52"/>
    </location>
</feature>
<dbReference type="GO" id="GO:0008412">
    <property type="term" value="F:4-hydroxybenzoate polyprenyltransferase activity"/>
    <property type="evidence" value="ECO:0007669"/>
    <property type="project" value="UniProtKB-EC"/>
</dbReference>
<evidence type="ECO:0000256" key="1">
    <source>
        <dbReference type="ARBA" id="ARBA00001946"/>
    </source>
</evidence>
<comment type="caution">
    <text evidence="13">The sequence shown here is derived from an EMBL/GenBank/DDBJ whole genome shotgun (WGS) entry which is preliminary data.</text>
</comment>
<evidence type="ECO:0000256" key="12">
    <source>
        <dbReference type="NCBIfam" id="TIGR01474"/>
    </source>
</evidence>
<dbReference type="InterPro" id="IPR044878">
    <property type="entry name" value="UbiA_sf"/>
</dbReference>
<feature type="transmembrane region" description="Helical" evidence="11">
    <location>
        <begin position="109"/>
        <end position="129"/>
    </location>
</feature>
<dbReference type="InterPro" id="IPR030470">
    <property type="entry name" value="UbiA_prenylTrfase_CS"/>
</dbReference>
<keyword evidence="6 11" id="KW-0808">Transferase</keyword>
<proteinExistence type="inferred from homology"/>
<comment type="function">
    <text evidence="11">Catalyzes the prenylation of para-hydroxybenzoate (PHB) with an all-trans polyprenyl group. Mediates the second step in the final reaction sequence of ubiquinone-8 (UQ-8) biosynthesis, which is the condensation of the polyisoprenoid side chain with PHB, generating the first membrane-bound Q intermediate 3-octaprenyl-4-hydroxybenzoate.</text>
</comment>
<keyword evidence="9 11" id="KW-1133">Transmembrane helix</keyword>
<dbReference type="Pfam" id="PF01040">
    <property type="entry name" value="UbiA"/>
    <property type="match status" value="1"/>
</dbReference>
<comment type="cofactor">
    <cofactor evidence="1 11">
        <name>Mg(2+)</name>
        <dbReference type="ChEBI" id="CHEBI:18420"/>
    </cofactor>
</comment>
<keyword evidence="5 11" id="KW-0997">Cell inner membrane</keyword>
<evidence type="ECO:0000256" key="11">
    <source>
        <dbReference type="HAMAP-Rule" id="MF_01635"/>
    </source>
</evidence>
<dbReference type="PROSITE" id="PS00943">
    <property type="entry name" value="UBIA"/>
    <property type="match status" value="1"/>
</dbReference>
<dbReference type="EC" id="2.5.1.39" evidence="11 12"/>
<dbReference type="NCBIfam" id="TIGR01474">
    <property type="entry name" value="ubiA_proteo"/>
    <property type="match status" value="1"/>
</dbReference>
<evidence type="ECO:0000256" key="9">
    <source>
        <dbReference type="ARBA" id="ARBA00022989"/>
    </source>
</evidence>
<keyword evidence="14" id="KW-1185">Reference proteome</keyword>
<keyword evidence="4 11" id="KW-1003">Cell membrane</keyword>
<dbReference type="InterPro" id="IPR006370">
    <property type="entry name" value="HB_polyprenyltransferase-like"/>
</dbReference>
<dbReference type="RefSeq" id="WP_379956539.1">
    <property type="nucleotide sequence ID" value="NZ_JAUYVI010000004.1"/>
</dbReference>
<keyword evidence="8 11" id="KW-0812">Transmembrane</keyword>
<comment type="pathway">
    <text evidence="11">Cofactor biosynthesis; ubiquinone biosynthesis.</text>
</comment>
<evidence type="ECO:0000256" key="8">
    <source>
        <dbReference type="ARBA" id="ARBA00022692"/>
    </source>
</evidence>
<evidence type="ECO:0000256" key="6">
    <source>
        <dbReference type="ARBA" id="ARBA00022679"/>
    </source>
</evidence>
<dbReference type="InterPro" id="IPR000537">
    <property type="entry name" value="UbiA_prenyltransferase"/>
</dbReference>
<comment type="catalytic activity">
    <reaction evidence="11">
        <text>all-trans-octaprenyl diphosphate + 4-hydroxybenzoate = 4-hydroxy-3-(all-trans-octaprenyl)benzoate + diphosphate</text>
        <dbReference type="Rhea" id="RHEA:27782"/>
        <dbReference type="ChEBI" id="CHEBI:1617"/>
        <dbReference type="ChEBI" id="CHEBI:17879"/>
        <dbReference type="ChEBI" id="CHEBI:33019"/>
        <dbReference type="ChEBI" id="CHEBI:57711"/>
        <dbReference type="EC" id="2.5.1.39"/>
    </reaction>
</comment>
<gene>
    <name evidence="11 13" type="primary">ubiA</name>
    <name evidence="13" type="ORF">Q8A70_15155</name>
</gene>
<dbReference type="PANTHER" id="PTHR11048:SF28">
    <property type="entry name" value="4-HYDROXYBENZOATE POLYPRENYLTRANSFERASE, MITOCHONDRIAL"/>
    <property type="match status" value="1"/>
</dbReference>
<feature type="transmembrane region" description="Helical" evidence="11">
    <location>
        <begin position="184"/>
        <end position="201"/>
    </location>
</feature>
<comment type="similarity">
    <text evidence="3 11">Belongs to the UbiA prenyltransferase family.</text>
</comment>